<evidence type="ECO:0000313" key="4">
    <source>
        <dbReference type="Proteomes" id="UP000236333"/>
    </source>
</evidence>
<dbReference type="Gene3D" id="3.30.710.10">
    <property type="entry name" value="Potassium Channel Kv1.1, Chain A"/>
    <property type="match status" value="1"/>
</dbReference>
<sequence>MNTMTPVDLFSDRNRVPGSDVTLSFGDGQLYAHRLILSQFPLLKTYFELAGATATSISVDFVAARDVTREAVAGLLAFAYTEAILPGVLEARNVTTTSGPDLMPAMAYLGTSATFEKKVRNHGRCKCCDEKKPLAIDEICEDCFKACGDREIATLPAMWLLGFKPVADAEVDELCAEIRKDTTKTCSVFYALVQMYLGIDAGLFDSKQRLSDVQARTVQAALDPDWCSLVHIGLRNLCAIPGNYEFGNHPYYPRVQTARRAQRTSSARMPLCSDPGNVDRTCARRVERKAAQAARDEFQPSS</sequence>
<dbReference type="AlphaFoldDB" id="A0A2J7ZMU9"/>
<protein>
    <recommendedName>
        <fullName evidence="2">BTB domain-containing protein</fullName>
    </recommendedName>
</protein>
<dbReference type="PROSITE" id="PS50097">
    <property type="entry name" value="BTB"/>
    <property type="match status" value="1"/>
</dbReference>
<accession>A0A2J7ZMU9</accession>
<dbReference type="Proteomes" id="UP000236333">
    <property type="component" value="Unassembled WGS sequence"/>
</dbReference>
<proteinExistence type="predicted"/>
<dbReference type="Pfam" id="PF00651">
    <property type="entry name" value="BTB"/>
    <property type="match status" value="1"/>
</dbReference>
<evidence type="ECO:0000259" key="2">
    <source>
        <dbReference type="PROSITE" id="PS50097"/>
    </source>
</evidence>
<name>A0A2J7ZMU9_9CHLO</name>
<evidence type="ECO:0000256" key="1">
    <source>
        <dbReference type="ARBA" id="ARBA00004906"/>
    </source>
</evidence>
<dbReference type="EMBL" id="PGGS01000845">
    <property type="protein sequence ID" value="PNH01595.1"/>
    <property type="molecule type" value="Genomic_DNA"/>
</dbReference>
<evidence type="ECO:0000313" key="3">
    <source>
        <dbReference type="EMBL" id="PNH01595.1"/>
    </source>
</evidence>
<feature type="domain" description="BTB" evidence="2">
    <location>
        <begin position="19"/>
        <end position="84"/>
    </location>
</feature>
<organism evidence="3 4">
    <name type="scientific">Tetrabaena socialis</name>
    <dbReference type="NCBI Taxonomy" id="47790"/>
    <lineage>
        <taxon>Eukaryota</taxon>
        <taxon>Viridiplantae</taxon>
        <taxon>Chlorophyta</taxon>
        <taxon>core chlorophytes</taxon>
        <taxon>Chlorophyceae</taxon>
        <taxon>CS clade</taxon>
        <taxon>Chlamydomonadales</taxon>
        <taxon>Tetrabaenaceae</taxon>
        <taxon>Tetrabaena</taxon>
    </lineage>
</organism>
<reference evidence="3 4" key="1">
    <citation type="journal article" date="2017" name="Mol. Biol. Evol.">
        <title>The 4-celled Tetrabaena socialis nuclear genome reveals the essential components for genetic control of cell number at the origin of multicellularity in the volvocine lineage.</title>
        <authorList>
            <person name="Featherston J."/>
            <person name="Arakaki Y."/>
            <person name="Hanschen E.R."/>
            <person name="Ferris P.J."/>
            <person name="Michod R.E."/>
            <person name="Olson B.J.S.C."/>
            <person name="Nozaki H."/>
            <person name="Durand P.M."/>
        </authorList>
    </citation>
    <scope>NUCLEOTIDE SEQUENCE [LARGE SCALE GENOMIC DNA]</scope>
    <source>
        <strain evidence="3 4">NIES-571</strain>
    </source>
</reference>
<comment type="caution">
    <text evidence="3">The sequence shown here is derived from an EMBL/GenBank/DDBJ whole genome shotgun (WGS) entry which is preliminary data.</text>
</comment>
<dbReference type="InterPro" id="IPR011333">
    <property type="entry name" value="SKP1/BTB/POZ_sf"/>
</dbReference>
<dbReference type="SUPFAM" id="SSF54695">
    <property type="entry name" value="POZ domain"/>
    <property type="match status" value="1"/>
</dbReference>
<keyword evidence="4" id="KW-1185">Reference proteome</keyword>
<gene>
    <name evidence="3" type="ORF">TSOC_012503</name>
</gene>
<dbReference type="CDD" id="cd18186">
    <property type="entry name" value="BTB_POZ_ZBTB_KLHL-like"/>
    <property type="match status" value="1"/>
</dbReference>
<dbReference type="InterPro" id="IPR000210">
    <property type="entry name" value="BTB/POZ_dom"/>
</dbReference>
<comment type="pathway">
    <text evidence="1">Protein modification; protein ubiquitination.</text>
</comment>
<dbReference type="OrthoDB" id="10596965at2759"/>